<keyword evidence="2 5" id="KW-0812">Transmembrane</keyword>
<comment type="similarity">
    <text evidence="5">Belongs to the 4-toluene sulfonate uptake permease (TSUP) (TC 2.A.102) family.</text>
</comment>
<dbReference type="InterPro" id="IPR002781">
    <property type="entry name" value="TM_pro_TauE-like"/>
</dbReference>
<evidence type="ECO:0000256" key="1">
    <source>
        <dbReference type="ARBA" id="ARBA00004141"/>
    </source>
</evidence>
<evidence type="ECO:0000256" key="2">
    <source>
        <dbReference type="ARBA" id="ARBA00022692"/>
    </source>
</evidence>
<keyword evidence="3 5" id="KW-1133">Transmembrane helix</keyword>
<feature type="transmembrane region" description="Helical" evidence="5">
    <location>
        <begin position="54"/>
        <end position="72"/>
    </location>
</feature>
<sequence length="364" mass="39434">MILEKKNILFLRNKDMENNKIDNLENEIADPNLQDELIHEINEENKRNPLYKRLAIGFAVLLVVAFGLTWFLTNPPKEAYSGVTDFLETIFNKDLIGYLIVGLLAQMVDGALGMAYGATATSFLVSIGVNTMNASASIHIAEVFTTGASGLSHLKFGNVNKKLFKNLLIPGIIGAVLGALILSLLQKGTIFSEDNVKNYIRPVTMVYTMILGIIVLRKALVKVQVKNKITKVTPLALVGGFMDSIGGGGWGPIVTSTLISSGRAINYTIGSVNLAEFFVALSSSLTFIIFAGLDPGLWQVIIGLIIGGIFAAPFAALLVNKVKKKPLMIFVGCFIIFLSINTLLKIAFNIDTFKSLATGITNLF</sequence>
<reference evidence="6 7" key="1">
    <citation type="journal article" date="2007" name="Appl. Environ. Microbiol.">
        <title>Genome sequence of the cellulolytic gliding bacterium Cytophaga hutchinsonii.</title>
        <authorList>
            <person name="Xie G."/>
            <person name="Bruce D.C."/>
            <person name="Challacombe J.F."/>
            <person name="Chertkov O."/>
            <person name="Detter J.C."/>
            <person name="Gilna P."/>
            <person name="Han C.S."/>
            <person name="Lucas S."/>
            <person name="Misra M."/>
            <person name="Myers G.L."/>
            <person name="Richardson P."/>
            <person name="Tapia R."/>
            <person name="Thayer N."/>
            <person name="Thompson L.S."/>
            <person name="Brettin T.S."/>
            <person name="Henrissat B."/>
            <person name="Wilson D.B."/>
            <person name="McBride M.J."/>
        </authorList>
    </citation>
    <scope>NUCLEOTIDE SEQUENCE [LARGE SCALE GENOMIC DNA]</scope>
    <source>
        <strain evidence="7">ATCC 33406 / DSM 1761 / CIP 103989 / NBRC 15051 / NCIMB 9469 / D465</strain>
    </source>
</reference>
<feature type="transmembrane region" description="Helical" evidence="5">
    <location>
        <begin position="297"/>
        <end position="320"/>
    </location>
</feature>
<dbReference type="PANTHER" id="PTHR43701">
    <property type="entry name" value="MEMBRANE TRANSPORTER PROTEIN MJ0441-RELATED"/>
    <property type="match status" value="1"/>
</dbReference>
<evidence type="ECO:0000256" key="4">
    <source>
        <dbReference type="ARBA" id="ARBA00023136"/>
    </source>
</evidence>
<dbReference type="InterPro" id="IPR051598">
    <property type="entry name" value="TSUP/Inactive_protease-like"/>
</dbReference>
<evidence type="ECO:0000313" key="6">
    <source>
        <dbReference type="EMBL" id="ABG57492.1"/>
    </source>
</evidence>
<gene>
    <name evidence="6" type="ordered locus">CHU_0200</name>
</gene>
<dbReference type="KEGG" id="chu:CHU_0200"/>
<evidence type="ECO:0000256" key="3">
    <source>
        <dbReference type="ARBA" id="ARBA00022989"/>
    </source>
</evidence>
<name>A0A6N4SMJ3_CYTH3</name>
<proteinExistence type="inferred from homology"/>
<keyword evidence="4 5" id="KW-0472">Membrane</keyword>
<dbReference type="EMBL" id="CP000383">
    <property type="protein sequence ID" value="ABG57492.1"/>
    <property type="molecule type" value="Genomic_DNA"/>
</dbReference>
<feature type="transmembrane region" description="Helical" evidence="5">
    <location>
        <begin position="327"/>
        <end position="348"/>
    </location>
</feature>
<dbReference type="PANTHER" id="PTHR43701:SF12">
    <property type="entry name" value="MEMBRANE TRANSPORTER PROTEIN YTNM-RELATED"/>
    <property type="match status" value="1"/>
</dbReference>
<dbReference type="AlphaFoldDB" id="A0A6N4SMJ3"/>
<feature type="transmembrane region" description="Helical" evidence="5">
    <location>
        <begin position="272"/>
        <end position="291"/>
    </location>
</feature>
<feature type="transmembrane region" description="Helical" evidence="5">
    <location>
        <begin position="95"/>
        <end position="116"/>
    </location>
</feature>
<keyword evidence="7" id="KW-1185">Reference proteome</keyword>
<keyword evidence="5" id="KW-1003">Cell membrane</keyword>
<accession>A0A6N4SMJ3</accession>
<protein>
    <recommendedName>
        <fullName evidence="5">Probable membrane transporter protein</fullName>
    </recommendedName>
</protein>
<feature type="transmembrane region" description="Helical" evidence="5">
    <location>
        <begin position="198"/>
        <end position="216"/>
    </location>
</feature>
<dbReference type="Pfam" id="PF01925">
    <property type="entry name" value="TauE"/>
    <property type="match status" value="1"/>
</dbReference>
<dbReference type="GO" id="GO:0005886">
    <property type="term" value="C:plasma membrane"/>
    <property type="evidence" value="ECO:0007669"/>
    <property type="project" value="UniProtKB-SubCell"/>
</dbReference>
<evidence type="ECO:0000313" key="7">
    <source>
        <dbReference type="Proteomes" id="UP000001822"/>
    </source>
</evidence>
<dbReference type="Proteomes" id="UP000001822">
    <property type="component" value="Chromosome"/>
</dbReference>
<organism evidence="6 7">
    <name type="scientific">Cytophaga hutchinsonii (strain ATCC 33406 / DSM 1761 / CIP 103989 / NBRC 15051 / NCIMB 9469 / D465)</name>
    <dbReference type="NCBI Taxonomy" id="269798"/>
    <lineage>
        <taxon>Bacteria</taxon>
        <taxon>Pseudomonadati</taxon>
        <taxon>Bacteroidota</taxon>
        <taxon>Cytophagia</taxon>
        <taxon>Cytophagales</taxon>
        <taxon>Cytophagaceae</taxon>
        <taxon>Cytophaga</taxon>
    </lineage>
</organism>
<evidence type="ECO:0000256" key="5">
    <source>
        <dbReference type="RuleBase" id="RU363041"/>
    </source>
</evidence>
<comment type="subcellular location">
    <subcellularLocation>
        <location evidence="5">Cell membrane</location>
        <topology evidence="5">Multi-pass membrane protein</topology>
    </subcellularLocation>
    <subcellularLocation>
        <location evidence="1">Membrane</location>
        <topology evidence="1">Multi-pass membrane protein</topology>
    </subcellularLocation>
</comment>
<feature type="transmembrane region" description="Helical" evidence="5">
    <location>
        <begin position="167"/>
        <end position="186"/>
    </location>
</feature>